<dbReference type="KEGG" id="dma:DMR_45350"/>
<keyword evidence="2" id="KW-0479">Metal-binding</keyword>
<evidence type="ECO:0000256" key="3">
    <source>
        <dbReference type="ARBA" id="ARBA00022801"/>
    </source>
</evidence>
<evidence type="ECO:0000259" key="6">
    <source>
        <dbReference type="SMART" id="SM00849"/>
    </source>
</evidence>
<evidence type="ECO:0000313" key="8">
    <source>
        <dbReference type="Proteomes" id="UP000009071"/>
    </source>
</evidence>
<dbReference type="PANTHER" id="PTHR42978:SF6">
    <property type="entry name" value="QUORUM-QUENCHING LACTONASE YTNP-RELATED"/>
    <property type="match status" value="1"/>
</dbReference>
<keyword evidence="8" id="KW-1185">Reference proteome</keyword>
<feature type="region of interest" description="Disordered" evidence="5">
    <location>
        <begin position="1"/>
        <end position="117"/>
    </location>
</feature>
<dbReference type="Pfam" id="PF00753">
    <property type="entry name" value="Lactamase_B"/>
    <property type="match status" value="1"/>
</dbReference>
<dbReference type="SUPFAM" id="SSF56281">
    <property type="entry name" value="Metallo-hydrolase/oxidoreductase"/>
    <property type="match status" value="1"/>
</dbReference>
<dbReference type="PANTHER" id="PTHR42978">
    <property type="entry name" value="QUORUM-QUENCHING LACTONASE YTNP-RELATED-RELATED"/>
    <property type="match status" value="1"/>
</dbReference>
<dbReference type="InterPro" id="IPR001279">
    <property type="entry name" value="Metallo-B-lactamas"/>
</dbReference>
<sequence>MPACGQGNHPRPGNAPATQTAPKTSEGDHREQTPVLHAGGPGRHRARQHPRPGRRRPGSPKKNRNQAQAGRILLVLRRRRRCARPVRWYPAQPSQAPQRLPRPGGRPAAPSPCPRSDNRVRQRLLIVLGDRRILVDAGTGDLLGPSLNKLPESLAAAGFAPGQITDILLTHIHADHSGGLTVQGRLVFPNATVHVSRAEKAFWLDPANADKARDSHKPMFAQARKSLEPYAAAGRLVTFEAGQDVVPGIASRPSTGHTPGHTFYVLDSQGQRLVFWGDTVHVAEAQFPCPELAIEYDIDHEAAVRARQQAMEEAAREGHLVAGAHIAFPGIGHVAKVGQGYQWIPAPYVNDAIG</sequence>
<dbReference type="HOGENOM" id="CLU_782401_0_0_7"/>
<comment type="similarity">
    <text evidence="1">Belongs to the metallo-beta-lactamase superfamily.</text>
</comment>
<dbReference type="eggNOG" id="COG0491">
    <property type="taxonomic scope" value="Bacteria"/>
</dbReference>
<feature type="compositionally biased region" description="Low complexity" evidence="5">
    <location>
        <begin position="95"/>
        <end position="108"/>
    </location>
</feature>
<keyword evidence="4" id="KW-0862">Zinc</keyword>
<evidence type="ECO:0000256" key="1">
    <source>
        <dbReference type="ARBA" id="ARBA00007749"/>
    </source>
</evidence>
<evidence type="ECO:0000256" key="4">
    <source>
        <dbReference type="ARBA" id="ARBA00022833"/>
    </source>
</evidence>
<keyword evidence="3 7" id="KW-0378">Hydrolase</keyword>
<dbReference type="CDD" id="cd07720">
    <property type="entry name" value="OPHC2-like_MBL-fold"/>
    <property type="match status" value="1"/>
</dbReference>
<feature type="domain" description="Metallo-beta-lactamase" evidence="6">
    <location>
        <begin position="122"/>
        <end position="325"/>
    </location>
</feature>
<dbReference type="GO" id="GO:0016787">
    <property type="term" value="F:hydrolase activity"/>
    <property type="evidence" value="ECO:0007669"/>
    <property type="project" value="UniProtKB-KW"/>
</dbReference>
<dbReference type="InterPro" id="IPR036866">
    <property type="entry name" value="RibonucZ/Hydroxyglut_hydro"/>
</dbReference>
<feature type="compositionally biased region" description="Basic residues" evidence="5">
    <location>
        <begin position="42"/>
        <end position="64"/>
    </location>
</feature>
<dbReference type="AlphaFoldDB" id="C4XRW0"/>
<proteinExistence type="inferred from homology"/>
<dbReference type="SMART" id="SM00849">
    <property type="entry name" value="Lactamase_B"/>
    <property type="match status" value="1"/>
</dbReference>
<dbReference type="InterPro" id="IPR051013">
    <property type="entry name" value="MBL_superfamily_lactonases"/>
</dbReference>
<evidence type="ECO:0000256" key="5">
    <source>
        <dbReference type="SAM" id="MobiDB-lite"/>
    </source>
</evidence>
<evidence type="ECO:0000256" key="2">
    <source>
        <dbReference type="ARBA" id="ARBA00022723"/>
    </source>
</evidence>
<organism evidence="7 8">
    <name type="scientific">Solidesulfovibrio magneticus (strain ATCC 700980 / DSM 13731 / RS-1)</name>
    <name type="common">Desulfovibrio magneticus</name>
    <dbReference type="NCBI Taxonomy" id="573370"/>
    <lineage>
        <taxon>Bacteria</taxon>
        <taxon>Pseudomonadati</taxon>
        <taxon>Thermodesulfobacteriota</taxon>
        <taxon>Desulfovibrionia</taxon>
        <taxon>Desulfovibrionales</taxon>
        <taxon>Desulfovibrionaceae</taxon>
        <taxon>Solidesulfovibrio</taxon>
    </lineage>
</organism>
<protein>
    <submittedName>
        <fullName evidence="7">Hydrolase</fullName>
    </submittedName>
</protein>
<evidence type="ECO:0000313" key="7">
    <source>
        <dbReference type="EMBL" id="BAH78026.1"/>
    </source>
</evidence>
<name>C4XRW0_SOLM1</name>
<dbReference type="EMBL" id="AP010904">
    <property type="protein sequence ID" value="BAH78026.1"/>
    <property type="molecule type" value="Genomic_DNA"/>
</dbReference>
<reference evidence="7 8" key="1">
    <citation type="journal article" date="2009" name="Genome Res.">
        <title>Whole genome sequence of Desulfovibrio magneticus strain RS-1 revealed common gene clusters in magnetotactic bacteria.</title>
        <authorList>
            <person name="Nakazawa H."/>
            <person name="Arakaki A."/>
            <person name="Narita-Yamada S."/>
            <person name="Yashiro I."/>
            <person name="Jinno K."/>
            <person name="Aoki N."/>
            <person name="Tsuruyama A."/>
            <person name="Okamura Y."/>
            <person name="Tanikawa S."/>
            <person name="Fujita N."/>
            <person name="Takeyama H."/>
            <person name="Matsunaga T."/>
        </authorList>
    </citation>
    <scope>NUCLEOTIDE SEQUENCE [LARGE SCALE GENOMIC DNA]</scope>
    <source>
        <strain evidence="8">ATCC 700980 / DSM 13731 / RS-1</strain>
    </source>
</reference>
<dbReference type="STRING" id="573370.DMR_45350"/>
<accession>C4XRW0</accession>
<gene>
    <name evidence="7" type="ordered locus">DMR_45350</name>
</gene>
<dbReference type="Gene3D" id="3.60.15.10">
    <property type="entry name" value="Ribonuclease Z/Hydroxyacylglutathione hydrolase-like"/>
    <property type="match status" value="1"/>
</dbReference>
<dbReference type="Proteomes" id="UP000009071">
    <property type="component" value="Chromosome"/>
</dbReference>
<dbReference type="GO" id="GO:0046872">
    <property type="term" value="F:metal ion binding"/>
    <property type="evidence" value="ECO:0007669"/>
    <property type="project" value="UniProtKB-KW"/>
</dbReference>